<dbReference type="Gene3D" id="3.20.20.140">
    <property type="entry name" value="Metal-dependent hydrolases"/>
    <property type="match status" value="1"/>
</dbReference>
<dbReference type="InterPro" id="IPR015991">
    <property type="entry name" value="TatD/YcfH-like"/>
</dbReference>
<reference evidence="4" key="1">
    <citation type="submission" date="2020-07" db="EMBL/GenBank/DDBJ databases">
        <title>Huge and variable diversity of episymbiotic CPR bacteria and DPANN archaea in groundwater ecosystems.</title>
        <authorList>
            <person name="He C.Y."/>
            <person name="Keren R."/>
            <person name="Whittaker M."/>
            <person name="Farag I.F."/>
            <person name="Doudna J."/>
            <person name="Cate J.H.D."/>
            <person name="Banfield J.F."/>
        </authorList>
    </citation>
    <scope>NUCLEOTIDE SEQUENCE</scope>
    <source>
        <strain evidence="4">NC_groundwater_1225_Ag_S-0.1um_56_177</strain>
    </source>
</reference>
<dbReference type="GO" id="GO:0004536">
    <property type="term" value="F:DNA nuclease activity"/>
    <property type="evidence" value="ECO:0007669"/>
    <property type="project" value="InterPro"/>
</dbReference>
<keyword evidence="1 3" id="KW-0479">Metal-binding</keyword>
<dbReference type="GO" id="GO:0046872">
    <property type="term" value="F:metal ion binding"/>
    <property type="evidence" value="ECO:0007669"/>
    <property type="project" value="UniProtKB-KW"/>
</dbReference>
<protein>
    <submittedName>
        <fullName evidence="4">TatD family hydrolase</fullName>
    </submittedName>
</protein>
<proteinExistence type="predicted"/>
<feature type="binding site" evidence="3">
    <location>
        <position position="177"/>
    </location>
    <ligand>
        <name>a divalent metal cation</name>
        <dbReference type="ChEBI" id="CHEBI:60240"/>
        <label>2</label>
    </ligand>
</feature>
<gene>
    <name evidence="4" type="ORF">HY473_01220</name>
</gene>
<evidence type="ECO:0000313" key="5">
    <source>
        <dbReference type="Proteomes" id="UP000756703"/>
    </source>
</evidence>
<feature type="binding site" evidence="3">
    <location>
        <position position="12"/>
    </location>
    <ligand>
        <name>a divalent metal cation</name>
        <dbReference type="ChEBI" id="CHEBI:60240"/>
        <label>1</label>
    </ligand>
</feature>
<comment type="caution">
    <text evidence="4">The sequence shown here is derived from an EMBL/GenBank/DDBJ whole genome shotgun (WGS) entry which is preliminary data.</text>
</comment>
<dbReference type="PANTHER" id="PTHR46124">
    <property type="entry name" value="D-AMINOACYL-TRNA DEACYLASE"/>
    <property type="match status" value="1"/>
</dbReference>
<feature type="binding site" evidence="3">
    <location>
        <position position="149"/>
    </location>
    <ligand>
        <name>a divalent metal cation</name>
        <dbReference type="ChEBI" id="CHEBI:60240"/>
        <label>2</label>
    </ligand>
</feature>
<dbReference type="SUPFAM" id="SSF51556">
    <property type="entry name" value="Metallo-dependent hydrolases"/>
    <property type="match status" value="1"/>
</dbReference>
<dbReference type="GO" id="GO:0016788">
    <property type="term" value="F:hydrolase activity, acting on ester bonds"/>
    <property type="evidence" value="ECO:0007669"/>
    <property type="project" value="InterPro"/>
</dbReference>
<evidence type="ECO:0000256" key="1">
    <source>
        <dbReference type="ARBA" id="ARBA00022723"/>
    </source>
</evidence>
<feature type="binding site" evidence="3">
    <location>
        <position position="10"/>
    </location>
    <ligand>
        <name>a divalent metal cation</name>
        <dbReference type="ChEBI" id="CHEBI:60240"/>
        <label>1</label>
    </ligand>
</feature>
<dbReference type="CDD" id="cd01310">
    <property type="entry name" value="TatD_DNAse"/>
    <property type="match status" value="1"/>
</dbReference>
<dbReference type="PIRSF" id="PIRSF005902">
    <property type="entry name" value="DNase_TatD"/>
    <property type="match status" value="1"/>
</dbReference>
<keyword evidence="2 4" id="KW-0378">Hydrolase</keyword>
<sequence>MEKQFLIDSHAHVQFPAYDADRDEVMQRAHEDGIGVVNIGTQYSTSEDAVRLADQHPGWAWATVGFHPNHIDHEAHYDPQELRERSPEVFEIEKFRNLVHHPKVVAIGECGLDYYRIRNYESGIMERQKEVFRHQIELAKEVRKPLVIHCRSAFTDLVRFLTPITLHPTPYGNGVVHFFSGSWEDAQNLIDLGFYLGFGGVITFARDYDEVVTKAPLDRILVETDAPYVAPVPWRGKRNEPAYIVETVKKIADLRSIRYDEVARVTYENTKRLFRI</sequence>
<dbReference type="InterPro" id="IPR001130">
    <property type="entry name" value="TatD-like"/>
</dbReference>
<feature type="binding site" evidence="3">
    <location>
        <position position="225"/>
    </location>
    <ligand>
        <name>a divalent metal cation</name>
        <dbReference type="ChEBI" id="CHEBI:60240"/>
        <label>1</label>
    </ligand>
</feature>
<dbReference type="Proteomes" id="UP000756703">
    <property type="component" value="Unassembled WGS sequence"/>
</dbReference>
<dbReference type="EMBL" id="JACQMI010000010">
    <property type="protein sequence ID" value="MBI4132705.1"/>
    <property type="molecule type" value="Genomic_DNA"/>
</dbReference>
<dbReference type="NCBIfam" id="TIGR00010">
    <property type="entry name" value="YchF/TatD family DNA exonuclease"/>
    <property type="match status" value="1"/>
</dbReference>
<dbReference type="FunFam" id="3.20.20.140:FF:000005">
    <property type="entry name" value="TatD family hydrolase"/>
    <property type="match status" value="1"/>
</dbReference>
<evidence type="ECO:0000256" key="3">
    <source>
        <dbReference type="PIRSR" id="PIRSR005902-1"/>
    </source>
</evidence>
<dbReference type="Pfam" id="PF01026">
    <property type="entry name" value="TatD_DNase"/>
    <property type="match status" value="1"/>
</dbReference>
<feature type="binding site" evidence="3">
    <location>
        <position position="109"/>
    </location>
    <ligand>
        <name>a divalent metal cation</name>
        <dbReference type="ChEBI" id="CHEBI:60240"/>
        <label>1</label>
    </ligand>
</feature>
<dbReference type="GO" id="GO:0005829">
    <property type="term" value="C:cytosol"/>
    <property type="evidence" value="ECO:0007669"/>
    <property type="project" value="TreeGrafter"/>
</dbReference>
<dbReference type="PANTHER" id="PTHR46124:SF2">
    <property type="entry name" value="D-AMINOACYL-TRNA DEACYLASE"/>
    <property type="match status" value="1"/>
</dbReference>
<evidence type="ECO:0000256" key="2">
    <source>
        <dbReference type="ARBA" id="ARBA00022801"/>
    </source>
</evidence>
<name>A0A932YX63_9BACT</name>
<accession>A0A932YX63</accession>
<dbReference type="AlphaFoldDB" id="A0A932YX63"/>
<evidence type="ECO:0000313" key="4">
    <source>
        <dbReference type="EMBL" id="MBI4132705.1"/>
    </source>
</evidence>
<organism evidence="4 5">
    <name type="scientific">Candidatus Sungiibacteriota bacterium</name>
    <dbReference type="NCBI Taxonomy" id="2750080"/>
    <lineage>
        <taxon>Bacteria</taxon>
        <taxon>Candidatus Sungiibacteriota</taxon>
    </lineage>
</organism>
<dbReference type="InterPro" id="IPR032466">
    <property type="entry name" value="Metal_Hydrolase"/>
</dbReference>